<dbReference type="InterPro" id="IPR035984">
    <property type="entry name" value="Acyl-CoA-binding_sf"/>
</dbReference>
<gene>
    <name evidence="4" type="primary">LOC103060471</name>
</gene>
<dbReference type="GeneID" id="103060471"/>
<keyword evidence="3" id="KW-1185">Reference proteome</keyword>
<organism evidence="3 4">
    <name type="scientific">Python bivittatus</name>
    <name type="common">Burmese python</name>
    <name type="synonym">Python molurus bivittatus</name>
    <dbReference type="NCBI Taxonomy" id="176946"/>
    <lineage>
        <taxon>Eukaryota</taxon>
        <taxon>Metazoa</taxon>
        <taxon>Chordata</taxon>
        <taxon>Craniata</taxon>
        <taxon>Vertebrata</taxon>
        <taxon>Euteleostomi</taxon>
        <taxon>Lepidosauria</taxon>
        <taxon>Squamata</taxon>
        <taxon>Bifurcata</taxon>
        <taxon>Unidentata</taxon>
        <taxon>Episquamata</taxon>
        <taxon>Toxicofera</taxon>
        <taxon>Serpentes</taxon>
        <taxon>Henophidia</taxon>
        <taxon>Pythonidae</taxon>
        <taxon>Python</taxon>
    </lineage>
</organism>
<dbReference type="SUPFAM" id="SSF47027">
    <property type="entry name" value="Acyl-CoA binding protein"/>
    <property type="match status" value="1"/>
</dbReference>
<feature type="non-terminal residue" evidence="4">
    <location>
        <position position="110"/>
    </location>
</feature>
<feature type="region of interest" description="Disordered" evidence="1">
    <location>
        <begin position="1"/>
        <end position="57"/>
    </location>
</feature>
<dbReference type="InterPro" id="IPR000582">
    <property type="entry name" value="Acyl-CoA-binding_protein"/>
</dbReference>
<dbReference type="OrthoDB" id="10254927at2759"/>
<dbReference type="KEGG" id="pbi:103060471"/>
<proteinExistence type="predicted"/>
<sequence>MASLFPAKGVGRADRGDDCSSGEEERAAAAVMVVGGLGESPGPGSDSESRSSSPLNLTEQFERAAQRVPTLVAAASKEQLLYLYARYKQVKCGSCNVPKPGFFDFEGKQK</sequence>
<name>A0A9F2R5Y0_PYTBI</name>
<evidence type="ECO:0000259" key="2">
    <source>
        <dbReference type="PROSITE" id="PS51228"/>
    </source>
</evidence>
<dbReference type="InterPro" id="IPR014352">
    <property type="entry name" value="FERM/acyl-CoA-bd_prot_sf"/>
</dbReference>
<protein>
    <submittedName>
        <fullName evidence="4">Acyl-CoA-binding domain-containing protein 6-like</fullName>
    </submittedName>
</protein>
<dbReference type="PROSITE" id="PS51228">
    <property type="entry name" value="ACB_2"/>
    <property type="match status" value="1"/>
</dbReference>
<evidence type="ECO:0000313" key="3">
    <source>
        <dbReference type="Proteomes" id="UP000695026"/>
    </source>
</evidence>
<dbReference type="Gene3D" id="1.20.80.10">
    <property type="match status" value="1"/>
</dbReference>
<reference evidence="4" key="1">
    <citation type="submission" date="2025-08" db="UniProtKB">
        <authorList>
            <consortium name="RefSeq"/>
        </authorList>
    </citation>
    <scope>IDENTIFICATION</scope>
    <source>
        <tissue evidence="4">Liver</tissue>
    </source>
</reference>
<accession>A0A9F2R5Y0</accession>
<feature type="compositionally biased region" description="Basic and acidic residues" evidence="1">
    <location>
        <begin position="11"/>
        <end position="27"/>
    </location>
</feature>
<dbReference type="Pfam" id="PF00887">
    <property type="entry name" value="ACBP"/>
    <property type="match status" value="1"/>
</dbReference>
<dbReference type="PRINTS" id="PR00689">
    <property type="entry name" value="ACOABINDINGP"/>
</dbReference>
<feature type="compositionally biased region" description="Low complexity" evidence="1">
    <location>
        <begin position="42"/>
        <end position="55"/>
    </location>
</feature>
<dbReference type="AlphaFoldDB" id="A0A9F2R5Y0"/>
<dbReference type="RefSeq" id="XP_007436606.1">
    <property type="nucleotide sequence ID" value="XM_007436544.2"/>
</dbReference>
<feature type="domain" description="ACB" evidence="2">
    <location>
        <begin position="57"/>
        <end position="110"/>
    </location>
</feature>
<dbReference type="GO" id="GO:0000062">
    <property type="term" value="F:fatty-acyl-CoA binding"/>
    <property type="evidence" value="ECO:0007669"/>
    <property type="project" value="InterPro"/>
</dbReference>
<evidence type="ECO:0000313" key="4">
    <source>
        <dbReference type="RefSeq" id="XP_007436606.1"/>
    </source>
</evidence>
<dbReference type="Proteomes" id="UP000695026">
    <property type="component" value="Unplaced"/>
</dbReference>
<evidence type="ECO:0000256" key="1">
    <source>
        <dbReference type="SAM" id="MobiDB-lite"/>
    </source>
</evidence>